<organism evidence="2">
    <name type="scientific">Ornithodoros turicata</name>
    <dbReference type="NCBI Taxonomy" id="34597"/>
    <lineage>
        <taxon>Eukaryota</taxon>
        <taxon>Metazoa</taxon>
        <taxon>Ecdysozoa</taxon>
        <taxon>Arthropoda</taxon>
        <taxon>Chelicerata</taxon>
        <taxon>Arachnida</taxon>
        <taxon>Acari</taxon>
        <taxon>Parasitiformes</taxon>
        <taxon>Ixodida</taxon>
        <taxon>Ixodoidea</taxon>
        <taxon>Argasidae</taxon>
        <taxon>Ornithodorinae</taxon>
        <taxon>Ornithodoros</taxon>
    </lineage>
</organism>
<dbReference type="GO" id="GO:0005634">
    <property type="term" value="C:nucleus"/>
    <property type="evidence" value="ECO:0007669"/>
    <property type="project" value="TreeGrafter"/>
</dbReference>
<comment type="similarity">
    <text evidence="1">Belongs to the MYG1 family.</text>
</comment>
<name>A0A2R5L739_9ACAR</name>
<accession>A0A2R5L739</accession>
<evidence type="ECO:0000256" key="1">
    <source>
        <dbReference type="ARBA" id="ARBA00010105"/>
    </source>
</evidence>
<dbReference type="InterPro" id="IPR003226">
    <property type="entry name" value="MYG1_exonuclease"/>
</dbReference>
<dbReference type="Pfam" id="PF03690">
    <property type="entry name" value="MYG1_exonuc"/>
    <property type="match status" value="1"/>
</dbReference>
<dbReference type="EMBL" id="GGLE01001182">
    <property type="protein sequence ID" value="MBY05308.1"/>
    <property type="molecule type" value="Transcribed_RNA"/>
</dbReference>
<sequence>MSGEPLTKKVHQEEDSSKIGTHNGTFHCDDALACFLLKQLPQYRNAEIVRTRNQELLATCDVVVDVGGVYDPSKNRYDHHQRTFNETMNSLDSSKKWTTKLSSAGLVYFHFGRDIIAEVLNWNSDDKKNLEKIYDKVYENFIEEVDAIDNGIHTHDGEPRYRISTNLSSRVAHLNPSWNTPNQDFDAGFDKAMKLTGEEFLERVHFYYNTWMPARNLVLSAVNARIKVDNMGSIMELNQGGCPWKDHLLDIEKELGIEGDVKLVIYTDQEGSWRVQGVPPVLGSFECRVYLPEKWRGLRDDKLSEESAIKGCVFVHSSGFIGGNKTREGALEMAMHTLKAHSL</sequence>
<dbReference type="AlphaFoldDB" id="A0A2R5L739"/>
<protein>
    <submittedName>
        <fullName evidence="2">Putative secreted protein</fullName>
    </submittedName>
</protein>
<evidence type="ECO:0000313" key="2">
    <source>
        <dbReference type="EMBL" id="MBY05308.1"/>
    </source>
</evidence>
<dbReference type="PANTHER" id="PTHR11215">
    <property type="entry name" value="METAL DEPENDENT HYDROLASE - RELATED"/>
    <property type="match status" value="1"/>
</dbReference>
<dbReference type="PANTHER" id="PTHR11215:SF1">
    <property type="entry name" value="MYG1 EXONUCLEASE"/>
    <property type="match status" value="1"/>
</dbReference>
<reference evidence="2" key="1">
    <citation type="submission" date="2018-03" db="EMBL/GenBank/DDBJ databases">
        <title>The relapsing fever spirochete Borrelia turicatae persists in the highly oxidative environment of its soft-bodied tick vector.</title>
        <authorList>
            <person name="Bourret T.J."/>
            <person name="Boyle W.K."/>
            <person name="Valenzuela J.G."/>
            <person name="Oliveira F."/>
            <person name="Lopez J.E."/>
        </authorList>
    </citation>
    <scope>NUCLEOTIDE SEQUENCE</scope>
    <source>
        <strain evidence="2">Kansas strain/isolate</strain>
        <tissue evidence="2">Salivary glands</tissue>
    </source>
</reference>
<dbReference type="GO" id="GO:0005737">
    <property type="term" value="C:cytoplasm"/>
    <property type="evidence" value="ECO:0007669"/>
    <property type="project" value="TreeGrafter"/>
</dbReference>
<proteinExistence type="inferred from homology"/>